<feature type="domain" description="HTH cro/C1-type" evidence="1">
    <location>
        <begin position="9"/>
        <end position="62"/>
    </location>
</feature>
<dbReference type="AlphaFoldDB" id="A0A0Z8GW98"/>
<dbReference type="Gene3D" id="1.25.40.10">
    <property type="entry name" value="Tetratricopeptide repeat domain"/>
    <property type="match status" value="1"/>
</dbReference>
<dbReference type="InterPro" id="IPR011990">
    <property type="entry name" value="TPR-like_helical_dom_sf"/>
</dbReference>
<dbReference type="EMBL" id="FIHD01000032">
    <property type="protein sequence ID" value="CYV06069.1"/>
    <property type="molecule type" value="Genomic_DNA"/>
</dbReference>
<dbReference type="InterPro" id="IPR010982">
    <property type="entry name" value="Lambda_DNA-bd_dom_sf"/>
</dbReference>
<dbReference type="CDD" id="cd00093">
    <property type="entry name" value="HTH_XRE"/>
    <property type="match status" value="1"/>
</dbReference>
<dbReference type="SUPFAM" id="SSF47413">
    <property type="entry name" value="lambda repressor-like DNA-binding domains"/>
    <property type="match status" value="1"/>
</dbReference>
<dbReference type="PROSITE" id="PS50943">
    <property type="entry name" value="HTH_CROC1"/>
    <property type="match status" value="1"/>
</dbReference>
<gene>
    <name evidence="2" type="ORF">ERS132416_01664</name>
</gene>
<protein>
    <submittedName>
        <fullName evidence="2">Helix-turn-helix domain protein</fullName>
    </submittedName>
</protein>
<reference evidence="2 3" key="1">
    <citation type="submission" date="2016-02" db="EMBL/GenBank/DDBJ databases">
        <authorList>
            <consortium name="Pathogen Informatics"/>
        </authorList>
    </citation>
    <scope>NUCLEOTIDE SEQUENCE [LARGE SCALE GENOMIC DNA]</scope>
    <source>
        <strain evidence="2 3">LSS54</strain>
    </source>
</reference>
<evidence type="ECO:0000259" key="1">
    <source>
        <dbReference type="PROSITE" id="PS50943"/>
    </source>
</evidence>
<dbReference type="InterPro" id="IPR053163">
    <property type="entry name" value="HTH-type_regulator_Rgg"/>
</dbReference>
<dbReference type="Pfam" id="PF01381">
    <property type="entry name" value="HTH_3"/>
    <property type="match status" value="1"/>
</dbReference>
<evidence type="ECO:0000313" key="2">
    <source>
        <dbReference type="EMBL" id="CYV06069.1"/>
    </source>
</evidence>
<dbReference type="RefSeq" id="WP_044774563.1">
    <property type="nucleotide sequence ID" value="NZ_CEFG01000055.1"/>
</dbReference>
<dbReference type="PANTHER" id="PTHR37038:SF13">
    <property type="entry name" value="HTH CRO_C1-TYPE DOMAIN-CONTAINING PROTEIN"/>
    <property type="match status" value="1"/>
</dbReference>
<organism evidence="2 3">
    <name type="scientific">Streptococcus suis</name>
    <dbReference type="NCBI Taxonomy" id="1307"/>
    <lineage>
        <taxon>Bacteria</taxon>
        <taxon>Bacillati</taxon>
        <taxon>Bacillota</taxon>
        <taxon>Bacilli</taxon>
        <taxon>Lactobacillales</taxon>
        <taxon>Streptococcaceae</taxon>
        <taxon>Streptococcus</taxon>
    </lineage>
</organism>
<evidence type="ECO:0000313" key="3">
    <source>
        <dbReference type="Proteomes" id="UP000073494"/>
    </source>
</evidence>
<dbReference type="InterPro" id="IPR001387">
    <property type="entry name" value="Cro/C1-type_HTH"/>
</dbReference>
<sequence>MKWDFGTVLKEIRKSKGLSQQEVCGDALSRTTLSKIENNKEYPSVHHFAHILRQLDMTFAEFDYICHAYQPSERSSIIHRFENLRGRFFSELGCQDFLYQVEQYLKKQEDIRVQRIEQQLRLILSIYQTGDGERTRQLGQALWKELEKSDTWYLADFRKLGLVLPIIPVSHLKGFVDKILLSLDKYKDFRYVQVSQFAFLYNLSTVLLKNEEYQLCISVMERVYAMAQESMRIDYVGMANVRMGIFQQDRGMVDKGIAILRAADLLEMVEHLEKEVEEYWDIFGSEVV</sequence>
<name>A0A0Z8GW98_STRSU</name>
<dbReference type="PANTHER" id="PTHR37038">
    <property type="entry name" value="TRANSCRIPTIONAL REGULATOR-RELATED"/>
    <property type="match status" value="1"/>
</dbReference>
<accession>A0A0Z8GW98</accession>
<dbReference type="SMART" id="SM00530">
    <property type="entry name" value="HTH_XRE"/>
    <property type="match status" value="1"/>
</dbReference>
<dbReference type="GO" id="GO:0003677">
    <property type="term" value="F:DNA binding"/>
    <property type="evidence" value="ECO:0007669"/>
    <property type="project" value="InterPro"/>
</dbReference>
<dbReference type="Proteomes" id="UP000073494">
    <property type="component" value="Unassembled WGS sequence"/>
</dbReference>
<proteinExistence type="predicted"/>